<dbReference type="CDD" id="cd12148">
    <property type="entry name" value="fungal_TF_MHR"/>
    <property type="match status" value="1"/>
</dbReference>
<feature type="region of interest" description="Disordered" evidence="5">
    <location>
        <begin position="146"/>
        <end position="168"/>
    </location>
</feature>
<protein>
    <submittedName>
        <fullName evidence="7">DEKNAAC103787</fullName>
    </submittedName>
</protein>
<dbReference type="AlphaFoldDB" id="A0A448YPC8"/>
<dbReference type="GO" id="GO:0005634">
    <property type="term" value="C:nucleus"/>
    <property type="evidence" value="ECO:0007669"/>
    <property type="project" value="TreeGrafter"/>
</dbReference>
<name>A0A448YPC8_BRENA</name>
<dbReference type="PANTHER" id="PTHR31069:SF12">
    <property type="entry name" value="TRANSCRIPTION FACTOR DOMAIN-CONTAINING PROTEIN"/>
    <property type="match status" value="1"/>
</dbReference>
<gene>
    <name evidence="7" type="ORF">BRENAR_LOCUS3458</name>
</gene>
<dbReference type="PANTHER" id="PTHR31069">
    <property type="entry name" value="OLEATE-ACTIVATED TRANSCRIPTION FACTOR 1-RELATED"/>
    <property type="match status" value="1"/>
</dbReference>
<dbReference type="InterPro" id="IPR007219">
    <property type="entry name" value="XnlR_reg_dom"/>
</dbReference>
<dbReference type="GO" id="GO:0000978">
    <property type="term" value="F:RNA polymerase II cis-regulatory region sequence-specific DNA binding"/>
    <property type="evidence" value="ECO:0007669"/>
    <property type="project" value="TreeGrafter"/>
</dbReference>
<sequence length="832" mass="94402">MCRYDEPVVSTRMYNGFGGKYGGSVGNPEPVTDEFEEIKRRVRDLEATVRRLEGGGLDGQVDGREAGAGLISTNTSTAFPPASYSSPETPRQLLCKQFSVNGDDLIDIHSKTPSVPLFYAWTNNHGPLAWISIALKDPFTKPVARKVAGRRKKDPPFMPAFSSSKSVPKSRKDAEFRLRLLENSEVSELRPFSKDDGATNGAAETTDEGAAATTTQSSPESAPLEDSILKILPPRKAVWLYIDRFFLYVYPFYPYLDKQSLISDLEPIIGRRSTCDDNELLCCVRLRNSLDLAGMGTLLMVLRLSYLTLLNNYEKEQDFPEKTEHENYLLGHPIDARAVKMANVCMNRFHLLRRCPMNRFQCLLLMMEYQKLDGSDGFIDGSPHIFLGTLVQLAVSIGLNRDPESYDPPEESKRFRSLWRKIWYSMVFDDSVQSSMQGEPLLISHEFFDTRLPSFSEESANSDDMDVEFEAVNAVAARYRLSQEMNRVVSVVLNIQSLPTVGTLITLLDDLERYMRDSWTSLEAILTDNDGNHLKNLIKVRSLVLYLSVHSLLHPIYYHILLYYETKHNFGACLLLLEKQLKLVMEVASRFTDIAKHGYRYFGTGFDYYFTPTLETAIHKCIEIQISLYVRSAAVKKAITMGAIRAPVGLSDDIKNFMLRMMHQNFGECYIQGLIPVAERCFYAWRMMKATSLVFKTLQNDNLYDHLVPYNFLADISPDDLRHLYELTDVSGCLCAPERNSHEEGTATEKIGNQSRTTSLEPPPSHEVDRFWLEVIQQQRLDSNLGPSVNGHRDTDPVSLYQLATGNWDSQLSSDFDLTDLWDMDFGTEGCK</sequence>
<feature type="compositionally biased region" description="Low complexity" evidence="5">
    <location>
        <begin position="198"/>
        <end position="215"/>
    </location>
</feature>
<keyword evidence="4" id="KW-0539">Nucleus</keyword>
<evidence type="ECO:0000259" key="6">
    <source>
        <dbReference type="SMART" id="SM00906"/>
    </source>
</evidence>
<evidence type="ECO:0000313" key="8">
    <source>
        <dbReference type="Proteomes" id="UP000290900"/>
    </source>
</evidence>
<dbReference type="OrthoDB" id="2943660at2759"/>
<evidence type="ECO:0000256" key="3">
    <source>
        <dbReference type="ARBA" id="ARBA00023163"/>
    </source>
</evidence>
<accession>A0A448YPC8</accession>
<dbReference type="Pfam" id="PF04082">
    <property type="entry name" value="Fungal_trans"/>
    <property type="match status" value="1"/>
</dbReference>
<dbReference type="InterPro" id="IPR050675">
    <property type="entry name" value="OAF3"/>
</dbReference>
<dbReference type="SMART" id="SM00906">
    <property type="entry name" value="Fungal_trans"/>
    <property type="match status" value="1"/>
</dbReference>
<feature type="compositionally biased region" description="Polar residues" evidence="5">
    <location>
        <begin position="751"/>
        <end position="760"/>
    </location>
</feature>
<evidence type="ECO:0000256" key="5">
    <source>
        <dbReference type="SAM" id="MobiDB-lite"/>
    </source>
</evidence>
<evidence type="ECO:0000313" key="7">
    <source>
        <dbReference type="EMBL" id="VEU22727.1"/>
    </source>
</evidence>
<dbReference type="InParanoid" id="A0A448YPC8"/>
<dbReference type="GO" id="GO:0008270">
    <property type="term" value="F:zinc ion binding"/>
    <property type="evidence" value="ECO:0007669"/>
    <property type="project" value="InterPro"/>
</dbReference>
<reference evidence="7 8" key="1">
    <citation type="submission" date="2018-12" db="EMBL/GenBank/DDBJ databases">
        <authorList>
            <person name="Tiukova I."/>
            <person name="Dainat J."/>
        </authorList>
    </citation>
    <scope>NUCLEOTIDE SEQUENCE [LARGE SCALE GENOMIC DNA]</scope>
</reference>
<proteinExistence type="predicted"/>
<evidence type="ECO:0000256" key="4">
    <source>
        <dbReference type="ARBA" id="ARBA00023242"/>
    </source>
</evidence>
<organism evidence="7 8">
    <name type="scientific">Brettanomyces naardenensis</name>
    <name type="common">Yeast</name>
    <dbReference type="NCBI Taxonomy" id="13370"/>
    <lineage>
        <taxon>Eukaryota</taxon>
        <taxon>Fungi</taxon>
        <taxon>Dikarya</taxon>
        <taxon>Ascomycota</taxon>
        <taxon>Saccharomycotina</taxon>
        <taxon>Pichiomycetes</taxon>
        <taxon>Pichiales</taxon>
        <taxon>Pichiaceae</taxon>
        <taxon>Brettanomyces</taxon>
    </lineage>
</organism>
<keyword evidence="2" id="KW-0238">DNA-binding</keyword>
<dbReference type="GO" id="GO:0045944">
    <property type="term" value="P:positive regulation of transcription by RNA polymerase II"/>
    <property type="evidence" value="ECO:0007669"/>
    <property type="project" value="TreeGrafter"/>
</dbReference>
<dbReference type="FunCoup" id="A0A448YPC8">
    <property type="interactions" value="523"/>
</dbReference>
<feature type="region of interest" description="Disordered" evidence="5">
    <location>
        <begin position="191"/>
        <end position="223"/>
    </location>
</feature>
<keyword evidence="1" id="KW-0805">Transcription regulation</keyword>
<feature type="domain" description="Xylanolytic transcriptional activator regulatory" evidence="6">
    <location>
        <begin position="383"/>
        <end position="459"/>
    </location>
</feature>
<keyword evidence="8" id="KW-1185">Reference proteome</keyword>
<dbReference type="GO" id="GO:0000981">
    <property type="term" value="F:DNA-binding transcription factor activity, RNA polymerase II-specific"/>
    <property type="evidence" value="ECO:0007669"/>
    <property type="project" value="TreeGrafter"/>
</dbReference>
<evidence type="ECO:0000256" key="1">
    <source>
        <dbReference type="ARBA" id="ARBA00023015"/>
    </source>
</evidence>
<dbReference type="EMBL" id="CAACVR010000025">
    <property type="protein sequence ID" value="VEU22727.1"/>
    <property type="molecule type" value="Genomic_DNA"/>
</dbReference>
<evidence type="ECO:0000256" key="2">
    <source>
        <dbReference type="ARBA" id="ARBA00023125"/>
    </source>
</evidence>
<dbReference type="Proteomes" id="UP000290900">
    <property type="component" value="Unassembled WGS sequence"/>
</dbReference>
<dbReference type="GO" id="GO:0006351">
    <property type="term" value="P:DNA-templated transcription"/>
    <property type="evidence" value="ECO:0007669"/>
    <property type="project" value="InterPro"/>
</dbReference>
<feature type="region of interest" description="Disordered" evidence="5">
    <location>
        <begin position="738"/>
        <end position="764"/>
    </location>
</feature>
<keyword evidence="3" id="KW-0804">Transcription</keyword>